<evidence type="ECO:0000313" key="2">
    <source>
        <dbReference type="EMBL" id="CCD34454.1"/>
    </source>
</evidence>
<gene>
    <name evidence="2" type="ORF">BofuT4_uP026520.1</name>
</gene>
<proteinExistence type="predicted"/>
<sequence length="64" mass="7385">MKAPQIDQMKEILQARQEGNFEVNVLEGAKHGFAIRTHPDDKDELECANKAEAQAIDWFKRRFA</sequence>
<dbReference type="InterPro" id="IPR002925">
    <property type="entry name" value="Dienelactn_hydro"/>
</dbReference>
<dbReference type="Pfam" id="PF01738">
    <property type="entry name" value="DLH"/>
    <property type="match status" value="1"/>
</dbReference>
<evidence type="ECO:0000313" key="3">
    <source>
        <dbReference type="Proteomes" id="UP000008177"/>
    </source>
</evidence>
<dbReference type="OrthoDB" id="17560at2759"/>
<dbReference type="Proteomes" id="UP000008177">
    <property type="component" value="Unplaced contigs"/>
</dbReference>
<dbReference type="AlphaFoldDB" id="G2YB63"/>
<evidence type="ECO:0000259" key="1">
    <source>
        <dbReference type="Pfam" id="PF01738"/>
    </source>
</evidence>
<accession>G2YB63</accession>
<dbReference type="GO" id="GO:0016787">
    <property type="term" value="F:hydrolase activity"/>
    <property type="evidence" value="ECO:0007669"/>
    <property type="project" value="InterPro"/>
</dbReference>
<dbReference type="Gene3D" id="3.40.50.1820">
    <property type="entry name" value="alpha/beta hydrolase"/>
    <property type="match status" value="1"/>
</dbReference>
<name>G2YB63_BOTF4</name>
<organism evidence="2 3">
    <name type="scientific">Botryotinia fuckeliana (strain T4)</name>
    <name type="common">Noble rot fungus</name>
    <name type="synonym">Botrytis cinerea</name>
    <dbReference type="NCBI Taxonomy" id="999810"/>
    <lineage>
        <taxon>Eukaryota</taxon>
        <taxon>Fungi</taxon>
        <taxon>Dikarya</taxon>
        <taxon>Ascomycota</taxon>
        <taxon>Pezizomycotina</taxon>
        <taxon>Leotiomycetes</taxon>
        <taxon>Helotiales</taxon>
        <taxon>Sclerotiniaceae</taxon>
        <taxon>Botrytis</taxon>
    </lineage>
</organism>
<dbReference type="InParanoid" id="G2YB63"/>
<dbReference type="EMBL" id="FQ790309">
    <property type="protein sequence ID" value="CCD34454.1"/>
    <property type="molecule type" value="Genomic_DNA"/>
</dbReference>
<dbReference type="InterPro" id="IPR029058">
    <property type="entry name" value="AB_hydrolase_fold"/>
</dbReference>
<dbReference type="STRING" id="999810.G2YB63"/>
<protein>
    <recommendedName>
        <fullName evidence="1">Dienelactone hydrolase domain-containing protein</fullName>
    </recommendedName>
</protein>
<dbReference type="HOGENOM" id="CLU_2867418_0_0_1"/>
<feature type="domain" description="Dienelactone hydrolase" evidence="1">
    <location>
        <begin position="3"/>
        <end position="61"/>
    </location>
</feature>
<reference evidence="3" key="1">
    <citation type="journal article" date="2011" name="PLoS Genet.">
        <title>Genomic analysis of the necrotrophic fungal pathogens Sclerotinia sclerotiorum and Botrytis cinerea.</title>
        <authorList>
            <person name="Amselem J."/>
            <person name="Cuomo C.A."/>
            <person name="van Kan J.A."/>
            <person name="Viaud M."/>
            <person name="Benito E.P."/>
            <person name="Couloux A."/>
            <person name="Coutinho P.M."/>
            <person name="de Vries R.P."/>
            <person name="Dyer P.S."/>
            <person name="Fillinger S."/>
            <person name="Fournier E."/>
            <person name="Gout L."/>
            <person name="Hahn M."/>
            <person name="Kohn L."/>
            <person name="Lapalu N."/>
            <person name="Plummer K.M."/>
            <person name="Pradier J.M."/>
            <person name="Quevillon E."/>
            <person name="Sharon A."/>
            <person name="Simon A."/>
            <person name="ten Have A."/>
            <person name="Tudzynski B."/>
            <person name="Tudzynski P."/>
            <person name="Wincker P."/>
            <person name="Andrew M."/>
            <person name="Anthouard V."/>
            <person name="Beever R.E."/>
            <person name="Beffa R."/>
            <person name="Benoit I."/>
            <person name="Bouzid O."/>
            <person name="Brault B."/>
            <person name="Chen Z."/>
            <person name="Choquer M."/>
            <person name="Collemare J."/>
            <person name="Cotton P."/>
            <person name="Danchin E.G."/>
            <person name="Da Silva C."/>
            <person name="Gautier A."/>
            <person name="Giraud C."/>
            <person name="Giraud T."/>
            <person name="Gonzalez C."/>
            <person name="Grossetete S."/>
            <person name="Guldener U."/>
            <person name="Henrissat B."/>
            <person name="Howlett B.J."/>
            <person name="Kodira C."/>
            <person name="Kretschmer M."/>
            <person name="Lappartient A."/>
            <person name="Leroch M."/>
            <person name="Levis C."/>
            <person name="Mauceli E."/>
            <person name="Neuveglise C."/>
            <person name="Oeser B."/>
            <person name="Pearson M."/>
            <person name="Poulain J."/>
            <person name="Poussereau N."/>
            <person name="Quesneville H."/>
            <person name="Rascle C."/>
            <person name="Schumacher J."/>
            <person name="Segurens B."/>
            <person name="Sexton A."/>
            <person name="Silva E."/>
            <person name="Sirven C."/>
            <person name="Soanes D.M."/>
            <person name="Talbot N.J."/>
            <person name="Templeton M."/>
            <person name="Yandava C."/>
            <person name="Yarden O."/>
            <person name="Zeng Q."/>
            <person name="Rollins J.A."/>
            <person name="Lebrun M.H."/>
            <person name="Dickman M."/>
        </authorList>
    </citation>
    <scope>NUCLEOTIDE SEQUENCE [LARGE SCALE GENOMIC DNA]</scope>
    <source>
        <strain evidence="3">T4</strain>
    </source>
</reference>